<feature type="transmembrane region" description="Helical" evidence="10">
    <location>
        <begin position="72"/>
        <end position="93"/>
    </location>
</feature>
<organism evidence="11 14">
    <name type="scientific">Medicago truncatula</name>
    <name type="common">Barrel medic</name>
    <name type="synonym">Medicago tribuloides</name>
    <dbReference type="NCBI Taxonomy" id="3880"/>
    <lineage>
        <taxon>Eukaryota</taxon>
        <taxon>Viridiplantae</taxon>
        <taxon>Streptophyta</taxon>
        <taxon>Embryophyta</taxon>
        <taxon>Tracheophyta</taxon>
        <taxon>Spermatophyta</taxon>
        <taxon>Magnoliopsida</taxon>
        <taxon>eudicotyledons</taxon>
        <taxon>Gunneridae</taxon>
        <taxon>Pentapetalae</taxon>
        <taxon>rosids</taxon>
        <taxon>fabids</taxon>
        <taxon>Fabales</taxon>
        <taxon>Fabaceae</taxon>
        <taxon>Papilionoideae</taxon>
        <taxon>50 kb inversion clade</taxon>
        <taxon>NPAAA clade</taxon>
        <taxon>Hologalegina</taxon>
        <taxon>IRL clade</taxon>
        <taxon>Trifolieae</taxon>
        <taxon>Medicago</taxon>
    </lineage>
</organism>
<comment type="similarity">
    <text evidence="9">Belongs to the auxin efflux carrier (TC 2.A.69.2) family.</text>
</comment>
<feature type="transmembrane region" description="Helical" evidence="10">
    <location>
        <begin position="391"/>
        <end position="415"/>
    </location>
</feature>
<dbReference type="Proteomes" id="UP000002051">
    <property type="component" value="Chromosome 8"/>
</dbReference>
<name>A0A072TKW2_MEDTR</name>
<feature type="transmembrane region" description="Helical" evidence="10">
    <location>
        <begin position="147"/>
        <end position="168"/>
    </location>
</feature>
<reference evidence="11 14" key="2">
    <citation type="journal article" date="2014" name="BMC Genomics">
        <title>An improved genome release (version Mt4.0) for the model legume Medicago truncatula.</title>
        <authorList>
            <person name="Tang H."/>
            <person name="Krishnakumar V."/>
            <person name="Bidwell S."/>
            <person name="Rosen B."/>
            <person name="Chan A."/>
            <person name="Zhou S."/>
            <person name="Gentzbittel L."/>
            <person name="Childs K.L."/>
            <person name="Yandell M."/>
            <person name="Gundlach H."/>
            <person name="Mayer K.F."/>
            <person name="Schwartz D.C."/>
            <person name="Town C.D."/>
        </authorList>
    </citation>
    <scope>GENOME REANNOTATION</scope>
    <source>
        <strain evidence="11">A17</strain>
        <strain evidence="13 14">cv. Jemalong A17</strain>
    </source>
</reference>
<keyword evidence="14" id="KW-1185">Reference proteome</keyword>
<dbReference type="InterPro" id="IPR045033">
    <property type="entry name" value="PILS1/3/4/5/7"/>
</dbReference>
<gene>
    <name evidence="13" type="primary">25500037</name>
    <name evidence="11" type="ordered locus">MTR_8g006775</name>
    <name evidence="12" type="ORF">MtrunA17_Chr8g0335261</name>
</gene>
<dbReference type="InterPro" id="IPR004776">
    <property type="entry name" value="Mem_transp_PIN-like"/>
</dbReference>
<feature type="transmembrane region" description="Helical" evidence="10">
    <location>
        <begin position="292"/>
        <end position="312"/>
    </location>
</feature>
<dbReference type="Proteomes" id="UP000265566">
    <property type="component" value="Chromosome 8"/>
</dbReference>
<feature type="transmembrane region" description="Helical" evidence="10">
    <location>
        <begin position="254"/>
        <end position="272"/>
    </location>
</feature>
<comment type="function">
    <text evidence="8">Involved in cellular auxin homeostasis by regulating auxin metabolism. Regulates intracellular auxin accumulation at the endoplasmic reticulum and thus auxin availability for nuclear auxin signaling.</text>
</comment>
<dbReference type="STRING" id="3880.A0A072TKW2"/>
<accession>A0A072TKW2</accession>
<comment type="subcellular location">
    <subcellularLocation>
        <location evidence="1">Endoplasmic reticulum membrane</location>
        <topology evidence="1">Multi-pass membrane protein</topology>
    </subcellularLocation>
</comment>
<evidence type="ECO:0000313" key="14">
    <source>
        <dbReference type="Proteomes" id="UP000002051"/>
    </source>
</evidence>
<dbReference type="GO" id="GO:0005789">
    <property type="term" value="C:endoplasmic reticulum membrane"/>
    <property type="evidence" value="ECO:0007669"/>
    <property type="project" value="UniProtKB-SubCell"/>
</dbReference>
<sequence length="416" mass="45681">MNFLKLFLVALAPVLNTLFIAIIGAVLALDNIGILTKNAKKHLNIIVYFVFTPALLYSSLAKTITLKSLIMLWFMPLNILLRYIIGTTLAWILTKITRVPRHLHGLVMGCCAAGNLGSLPLIIVPAICKGRSHPFGDVDSCYHKGLAFTSLTMAVGHIYAWSIVYNILRIYTPKTMVVKFDESTKFEEINNPKNLSICSIRALTPIKEESLSNGHIDQLQVECKVIDGQEKVVEKPNIMKHLKILGDKIKLKELFAPALWGSMFGVIIGIVPQFRKLLVGQSAPLHVVQTSIVMLGEACIPSMILLVGANLLKGLKGLGNKVPLVVGIIVVMYIALPAIGICIVKGAAHFRLINSDPLYQFVLLLHYVVPPAVSISTMTQLLGVGQSECSLIMFATYSSAPLLLTLWCTVFMWLVL</sequence>
<dbReference type="EMBL" id="PSQE01000008">
    <property type="protein sequence ID" value="RHN38627.1"/>
    <property type="molecule type" value="Genomic_DNA"/>
</dbReference>
<evidence type="ECO:0000313" key="11">
    <source>
        <dbReference type="EMBL" id="KEH17831.1"/>
    </source>
</evidence>
<evidence type="ECO:0000256" key="5">
    <source>
        <dbReference type="ARBA" id="ARBA00022989"/>
    </source>
</evidence>
<feature type="transmembrane region" description="Helical" evidence="10">
    <location>
        <begin position="358"/>
        <end position="379"/>
    </location>
</feature>
<evidence type="ECO:0000313" key="13">
    <source>
        <dbReference type="EnsemblPlants" id="KEH17831"/>
    </source>
</evidence>
<dbReference type="OrthoDB" id="191139at2759"/>
<evidence type="ECO:0000256" key="2">
    <source>
        <dbReference type="ARBA" id="ARBA00022448"/>
    </source>
</evidence>
<dbReference type="GO" id="GO:0022857">
    <property type="term" value="F:transmembrane transporter activity"/>
    <property type="evidence" value="ECO:0000318"/>
    <property type="project" value="GO_Central"/>
</dbReference>
<evidence type="ECO:0000256" key="9">
    <source>
        <dbReference type="ARBA" id="ARBA00025752"/>
    </source>
</evidence>
<evidence type="ECO:0000256" key="8">
    <source>
        <dbReference type="ARBA" id="ARBA00025100"/>
    </source>
</evidence>
<dbReference type="EMBL" id="CM001224">
    <property type="protein sequence ID" value="KEH17831.1"/>
    <property type="molecule type" value="Genomic_DNA"/>
</dbReference>
<dbReference type="GO" id="GO:0080162">
    <property type="term" value="P:endoplasmic reticulum to cytosol auxin transport"/>
    <property type="evidence" value="ECO:0007669"/>
    <property type="project" value="InterPro"/>
</dbReference>
<dbReference type="EnsemblPlants" id="KEH17831">
    <property type="protein sequence ID" value="KEH17831"/>
    <property type="gene ID" value="MTR_8g006775"/>
</dbReference>
<evidence type="ECO:0000256" key="3">
    <source>
        <dbReference type="ARBA" id="ARBA00022692"/>
    </source>
</evidence>
<reference evidence="13" key="3">
    <citation type="submission" date="2015-04" db="UniProtKB">
        <authorList>
            <consortium name="EnsemblPlants"/>
        </authorList>
    </citation>
    <scope>IDENTIFICATION</scope>
    <source>
        <strain evidence="13">cv. Jemalong A17</strain>
    </source>
</reference>
<keyword evidence="5 10" id="KW-1133">Transmembrane helix</keyword>
<dbReference type="AlphaFoldDB" id="A0A072TKW2"/>
<evidence type="ECO:0000256" key="6">
    <source>
        <dbReference type="ARBA" id="ARBA00023136"/>
    </source>
</evidence>
<protein>
    <submittedName>
        <fullName evidence="11">Auxin efflux carrier family protein</fullName>
    </submittedName>
    <submittedName>
        <fullName evidence="12">Putative membrane transport protein</fullName>
    </submittedName>
</protein>
<dbReference type="PANTHER" id="PTHR31651:SF44">
    <property type="entry name" value="AUXIN EFFLUX CARRIER FAMILY PROTEIN"/>
    <property type="match status" value="1"/>
</dbReference>
<feature type="transmembrane region" description="Helical" evidence="10">
    <location>
        <begin position="324"/>
        <end position="346"/>
    </location>
</feature>
<proteinExistence type="inferred from homology"/>
<dbReference type="KEGG" id="mtr:25500037"/>
<dbReference type="HOGENOM" id="CLU_044945_0_0_1"/>
<keyword evidence="4" id="KW-0256">Endoplasmic reticulum</keyword>
<evidence type="ECO:0000256" key="10">
    <source>
        <dbReference type="SAM" id="Phobius"/>
    </source>
</evidence>
<dbReference type="Gramene" id="rna44585">
    <property type="protein sequence ID" value="RHN38627.1"/>
    <property type="gene ID" value="gene44585"/>
</dbReference>
<keyword evidence="7" id="KW-0927">Auxin signaling pathway</keyword>
<feature type="transmembrane region" description="Helical" evidence="10">
    <location>
        <begin position="105"/>
        <end position="127"/>
    </location>
</feature>
<evidence type="ECO:0000256" key="4">
    <source>
        <dbReference type="ARBA" id="ARBA00022824"/>
    </source>
</evidence>
<dbReference type="Pfam" id="PF03547">
    <property type="entry name" value="Mem_trans"/>
    <property type="match status" value="1"/>
</dbReference>
<evidence type="ECO:0000313" key="12">
    <source>
        <dbReference type="EMBL" id="RHN38627.1"/>
    </source>
</evidence>
<reference evidence="12" key="5">
    <citation type="journal article" date="2018" name="Nat. Plants">
        <title>Whole-genome landscape of Medicago truncatula symbiotic genes.</title>
        <authorList>
            <person name="Pecrix Y."/>
            <person name="Gamas P."/>
            <person name="Carrere S."/>
        </authorList>
    </citation>
    <scope>NUCLEOTIDE SEQUENCE</scope>
    <source>
        <tissue evidence="12">Leaves</tissue>
    </source>
</reference>
<dbReference type="GO" id="GO:0016020">
    <property type="term" value="C:membrane"/>
    <property type="evidence" value="ECO:0000318"/>
    <property type="project" value="GO_Central"/>
</dbReference>
<feature type="transmembrane region" description="Helical" evidence="10">
    <location>
        <begin position="6"/>
        <end position="29"/>
    </location>
</feature>
<keyword evidence="6 10" id="KW-0472">Membrane</keyword>
<evidence type="ECO:0000313" key="15">
    <source>
        <dbReference type="Proteomes" id="UP000265566"/>
    </source>
</evidence>
<evidence type="ECO:0000256" key="1">
    <source>
        <dbReference type="ARBA" id="ARBA00004477"/>
    </source>
</evidence>
<keyword evidence="2" id="KW-0813">Transport</keyword>
<dbReference type="GO" id="GO:0009734">
    <property type="term" value="P:auxin-activated signaling pathway"/>
    <property type="evidence" value="ECO:0007669"/>
    <property type="project" value="UniProtKB-KW"/>
</dbReference>
<reference evidence="15" key="4">
    <citation type="journal article" date="2018" name="Nat. Plants">
        <title>Whole-genome landscape of Medicago truncatula symbiotic genes.</title>
        <authorList>
            <person name="Pecrix Y."/>
            <person name="Staton S.E."/>
            <person name="Sallet E."/>
            <person name="Lelandais-Briere C."/>
            <person name="Moreau S."/>
            <person name="Carrere S."/>
            <person name="Blein T."/>
            <person name="Jardinaud M.F."/>
            <person name="Latrasse D."/>
            <person name="Zouine M."/>
            <person name="Zahm M."/>
            <person name="Kreplak J."/>
            <person name="Mayjonade B."/>
            <person name="Satge C."/>
            <person name="Perez M."/>
            <person name="Cauet S."/>
            <person name="Marande W."/>
            <person name="Chantry-Darmon C."/>
            <person name="Lopez-Roques C."/>
            <person name="Bouchez O."/>
            <person name="Berard A."/>
            <person name="Debelle F."/>
            <person name="Munos S."/>
            <person name="Bendahmane A."/>
            <person name="Berges H."/>
            <person name="Niebel A."/>
            <person name="Buitink J."/>
            <person name="Frugier F."/>
            <person name="Benhamed M."/>
            <person name="Crespi M."/>
            <person name="Gouzy J."/>
            <person name="Gamas P."/>
        </authorList>
    </citation>
    <scope>NUCLEOTIDE SEQUENCE [LARGE SCALE GENOMIC DNA]</scope>
    <source>
        <strain evidence="15">cv. Jemalong A17</strain>
    </source>
</reference>
<dbReference type="PANTHER" id="PTHR31651">
    <property type="match status" value="1"/>
</dbReference>
<keyword evidence="3 10" id="KW-0812">Transmembrane</keyword>
<reference evidence="11 14" key="1">
    <citation type="journal article" date="2011" name="Nature">
        <title>The Medicago genome provides insight into the evolution of rhizobial symbioses.</title>
        <authorList>
            <person name="Young N.D."/>
            <person name="Debelle F."/>
            <person name="Oldroyd G.E."/>
            <person name="Geurts R."/>
            <person name="Cannon S.B."/>
            <person name="Udvardi M.K."/>
            <person name="Benedito V.A."/>
            <person name="Mayer K.F."/>
            <person name="Gouzy J."/>
            <person name="Schoof H."/>
            <person name="Van de Peer Y."/>
            <person name="Proost S."/>
            <person name="Cook D.R."/>
            <person name="Meyers B.C."/>
            <person name="Spannagl M."/>
            <person name="Cheung F."/>
            <person name="De Mita S."/>
            <person name="Krishnakumar V."/>
            <person name="Gundlach H."/>
            <person name="Zhou S."/>
            <person name="Mudge J."/>
            <person name="Bharti A.K."/>
            <person name="Murray J.D."/>
            <person name="Naoumkina M.A."/>
            <person name="Rosen B."/>
            <person name="Silverstein K.A."/>
            <person name="Tang H."/>
            <person name="Rombauts S."/>
            <person name="Zhao P.X."/>
            <person name="Zhou P."/>
            <person name="Barbe V."/>
            <person name="Bardou P."/>
            <person name="Bechner M."/>
            <person name="Bellec A."/>
            <person name="Berger A."/>
            <person name="Berges H."/>
            <person name="Bidwell S."/>
            <person name="Bisseling T."/>
            <person name="Choisne N."/>
            <person name="Couloux A."/>
            <person name="Denny R."/>
            <person name="Deshpande S."/>
            <person name="Dai X."/>
            <person name="Doyle J.J."/>
            <person name="Dudez A.M."/>
            <person name="Farmer A.D."/>
            <person name="Fouteau S."/>
            <person name="Franken C."/>
            <person name="Gibelin C."/>
            <person name="Gish J."/>
            <person name="Goldstein S."/>
            <person name="Gonzalez A.J."/>
            <person name="Green P.J."/>
            <person name="Hallab A."/>
            <person name="Hartog M."/>
            <person name="Hua A."/>
            <person name="Humphray S.J."/>
            <person name="Jeong D.H."/>
            <person name="Jing Y."/>
            <person name="Jocker A."/>
            <person name="Kenton S.M."/>
            <person name="Kim D.J."/>
            <person name="Klee K."/>
            <person name="Lai H."/>
            <person name="Lang C."/>
            <person name="Lin S."/>
            <person name="Macmil S.L."/>
            <person name="Magdelenat G."/>
            <person name="Matthews L."/>
            <person name="McCorrison J."/>
            <person name="Monaghan E.L."/>
            <person name="Mun J.H."/>
            <person name="Najar F.Z."/>
            <person name="Nicholson C."/>
            <person name="Noirot C."/>
            <person name="O'Bleness M."/>
            <person name="Paule C.R."/>
            <person name="Poulain J."/>
            <person name="Prion F."/>
            <person name="Qin B."/>
            <person name="Qu C."/>
            <person name="Retzel E.F."/>
            <person name="Riddle C."/>
            <person name="Sallet E."/>
            <person name="Samain S."/>
            <person name="Samson N."/>
            <person name="Sanders I."/>
            <person name="Saurat O."/>
            <person name="Scarpelli C."/>
            <person name="Schiex T."/>
            <person name="Segurens B."/>
            <person name="Severin A.J."/>
            <person name="Sherrier D.J."/>
            <person name="Shi R."/>
            <person name="Sims S."/>
            <person name="Singer S.R."/>
            <person name="Sinharoy S."/>
            <person name="Sterck L."/>
            <person name="Viollet A."/>
            <person name="Wang B.B."/>
            <person name="Wang K."/>
            <person name="Wang M."/>
            <person name="Wang X."/>
            <person name="Warfsmann J."/>
            <person name="Weissenbach J."/>
            <person name="White D.D."/>
            <person name="White J.D."/>
            <person name="Wiley G.B."/>
            <person name="Wincker P."/>
            <person name="Xing Y."/>
            <person name="Yang L."/>
            <person name="Yao Z."/>
            <person name="Ying F."/>
            <person name="Zhai J."/>
            <person name="Zhou L."/>
            <person name="Zuber A."/>
            <person name="Denarie J."/>
            <person name="Dixon R.A."/>
            <person name="May G.D."/>
            <person name="Schwartz D.C."/>
            <person name="Rogers J."/>
            <person name="Quetier F."/>
            <person name="Town C.D."/>
            <person name="Roe B.A."/>
        </authorList>
    </citation>
    <scope>NUCLEOTIDE SEQUENCE [LARGE SCALE GENOMIC DNA]</scope>
    <source>
        <strain evidence="11">A17</strain>
        <strain evidence="13 14">cv. Jemalong A17</strain>
    </source>
</reference>
<evidence type="ECO:0000256" key="7">
    <source>
        <dbReference type="ARBA" id="ARBA00023294"/>
    </source>
</evidence>
<feature type="transmembrane region" description="Helical" evidence="10">
    <location>
        <begin position="41"/>
        <end position="60"/>
    </location>
</feature>